<dbReference type="AlphaFoldDB" id="A0A0C3CDI8"/>
<dbReference type="Proteomes" id="UP000053424">
    <property type="component" value="Unassembled WGS sequence"/>
</dbReference>
<dbReference type="OrthoDB" id="2984728at2759"/>
<gene>
    <name evidence="1" type="ORF">M413DRAFT_444721</name>
</gene>
<keyword evidence="2" id="KW-1185">Reference proteome</keyword>
<reference evidence="2" key="2">
    <citation type="submission" date="2015-01" db="EMBL/GenBank/DDBJ databases">
        <title>Evolutionary Origins and Diversification of the Mycorrhizal Mutualists.</title>
        <authorList>
            <consortium name="DOE Joint Genome Institute"/>
            <consortium name="Mycorrhizal Genomics Consortium"/>
            <person name="Kohler A."/>
            <person name="Kuo A."/>
            <person name="Nagy L.G."/>
            <person name="Floudas D."/>
            <person name="Copeland A."/>
            <person name="Barry K.W."/>
            <person name="Cichocki N."/>
            <person name="Veneault-Fourrey C."/>
            <person name="LaButti K."/>
            <person name="Lindquist E.A."/>
            <person name="Lipzen A."/>
            <person name="Lundell T."/>
            <person name="Morin E."/>
            <person name="Murat C."/>
            <person name="Riley R."/>
            <person name="Ohm R."/>
            <person name="Sun H."/>
            <person name="Tunlid A."/>
            <person name="Henrissat B."/>
            <person name="Grigoriev I.V."/>
            <person name="Hibbett D.S."/>
            <person name="Martin F."/>
        </authorList>
    </citation>
    <scope>NUCLEOTIDE SEQUENCE [LARGE SCALE GENOMIC DNA]</scope>
    <source>
        <strain evidence="2">h7</strain>
    </source>
</reference>
<reference evidence="1 2" key="1">
    <citation type="submission" date="2014-04" db="EMBL/GenBank/DDBJ databases">
        <authorList>
            <consortium name="DOE Joint Genome Institute"/>
            <person name="Kuo A."/>
            <person name="Gay G."/>
            <person name="Dore J."/>
            <person name="Kohler A."/>
            <person name="Nagy L.G."/>
            <person name="Floudas D."/>
            <person name="Copeland A."/>
            <person name="Barry K.W."/>
            <person name="Cichocki N."/>
            <person name="Veneault-Fourrey C."/>
            <person name="LaButti K."/>
            <person name="Lindquist E.A."/>
            <person name="Lipzen A."/>
            <person name="Lundell T."/>
            <person name="Morin E."/>
            <person name="Murat C."/>
            <person name="Sun H."/>
            <person name="Tunlid A."/>
            <person name="Henrissat B."/>
            <person name="Grigoriev I.V."/>
            <person name="Hibbett D.S."/>
            <person name="Martin F."/>
            <person name="Nordberg H.P."/>
            <person name="Cantor M.N."/>
            <person name="Hua S.X."/>
        </authorList>
    </citation>
    <scope>NUCLEOTIDE SEQUENCE [LARGE SCALE GENOMIC DNA]</scope>
    <source>
        <strain evidence="2">h7</strain>
    </source>
</reference>
<proteinExistence type="predicted"/>
<sequence length="106" mass="11157">MSLSAKGFIRSVPGASGRFSSSFSINKVLYNASGSFGTTVPEFVSNNATLRYDDIGDLTSTRSFSGRIGSDDVELVFDIGPTIKGRLNMPISPPSTVSGSAGWTQN</sequence>
<organism evidence="1 2">
    <name type="scientific">Hebeloma cylindrosporum</name>
    <dbReference type="NCBI Taxonomy" id="76867"/>
    <lineage>
        <taxon>Eukaryota</taxon>
        <taxon>Fungi</taxon>
        <taxon>Dikarya</taxon>
        <taxon>Basidiomycota</taxon>
        <taxon>Agaricomycotina</taxon>
        <taxon>Agaricomycetes</taxon>
        <taxon>Agaricomycetidae</taxon>
        <taxon>Agaricales</taxon>
        <taxon>Agaricineae</taxon>
        <taxon>Hymenogastraceae</taxon>
        <taxon>Hebeloma</taxon>
    </lineage>
</organism>
<accession>A0A0C3CDI8</accession>
<protein>
    <submittedName>
        <fullName evidence="1">Uncharacterized protein</fullName>
    </submittedName>
</protein>
<dbReference type="EMBL" id="KN831778">
    <property type="protein sequence ID" value="KIM42294.1"/>
    <property type="molecule type" value="Genomic_DNA"/>
</dbReference>
<evidence type="ECO:0000313" key="1">
    <source>
        <dbReference type="EMBL" id="KIM42294.1"/>
    </source>
</evidence>
<evidence type="ECO:0000313" key="2">
    <source>
        <dbReference type="Proteomes" id="UP000053424"/>
    </source>
</evidence>
<dbReference type="HOGENOM" id="CLU_155349_2_0_1"/>
<name>A0A0C3CDI8_HEBCY</name>